<dbReference type="AlphaFoldDB" id="A0A224XXG5"/>
<name>A0A224XXG5_9HEMI</name>
<proteinExistence type="predicted"/>
<organism evidence="1">
    <name type="scientific">Panstrongylus lignarius</name>
    <dbReference type="NCBI Taxonomy" id="156445"/>
    <lineage>
        <taxon>Eukaryota</taxon>
        <taxon>Metazoa</taxon>
        <taxon>Ecdysozoa</taxon>
        <taxon>Arthropoda</taxon>
        <taxon>Hexapoda</taxon>
        <taxon>Insecta</taxon>
        <taxon>Pterygota</taxon>
        <taxon>Neoptera</taxon>
        <taxon>Paraneoptera</taxon>
        <taxon>Hemiptera</taxon>
        <taxon>Heteroptera</taxon>
        <taxon>Panheteroptera</taxon>
        <taxon>Cimicomorpha</taxon>
        <taxon>Reduviidae</taxon>
        <taxon>Triatominae</taxon>
        <taxon>Panstrongylus</taxon>
    </lineage>
</organism>
<dbReference type="EMBL" id="GFTR01000432">
    <property type="protein sequence ID" value="JAW15994.1"/>
    <property type="molecule type" value="Transcribed_RNA"/>
</dbReference>
<accession>A0A224XXG5</accession>
<evidence type="ECO:0000313" key="1">
    <source>
        <dbReference type="EMBL" id="JAW15994.1"/>
    </source>
</evidence>
<sequence>MALSRPSLCSFTLILAMYSDSKSCKACLTALHSATILSLLSSLVQDESAIKAAPLIMLSKRSSNDGRVRTSE</sequence>
<protein>
    <submittedName>
        <fullName evidence="1">Uncharacterized protein</fullName>
    </submittedName>
</protein>
<reference evidence="1" key="1">
    <citation type="journal article" date="2018" name="PLoS Negl. Trop. Dis.">
        <title>An insight into the salivary gland and fat body transcriptome of Panstrongylus lignarius (Hemiptera: Heteroptera), the main vector of Chagas disease in Peru.</title>
        <authorList>
            <person name="Nevoa J.C."/>
            <person name="Mendes M.T."/>
            <person name="da Silva M.V."/>
            <person name="Soares S.C."/>
            <person name="Oliveira C.J.F."/>
            <person name="Ribeiro J.M.C."/>
        </authorList>
    </citation>
    <scope>NUCLEOTIDE SEQUENCE</scope>
</reference>